<dbReference type="AlphaFoldDB" id="A0A7R8XCE9"/>
<keyword evidence="1" id="KW-1133">Transmembrane helix</keyword>
<dbReference type="EMBL" id="CAJPEV010001334">
    <property type="protein sequence ID" value="CAG0892100.1"/>
    <property type="molecule type" value="Genomic_DNA"/>
</dbReference>
<sequence>MRLQISRTIKAEFGRVTPTSNLQLHSQADETSIRKRQSQMKVLLALLVLFPLSALCAVAFADAIADVEGGNYVQIPEEE</sequence>
<keyword evidence="1" id="KW-0472">Membrane</keyword>
<evidence type="ECO:0000313" key="2">
    <source>
        <dbReference type="EMBL" id="CAD7247094.1"/>
    </source>
</evidence>
<dbReference type="EMBL" id="LR900851">
    <property type="protein sequence ID" value="CAD7247094.1"/>
    <property type="molecule type" value="Genomic_DNA"/>
</dbReference>
<reference evidence="2" key="1">
    <citation type="submission" date="2020-11" db="EMBL/GenBank/DDBJ databases">
        <authorList>
            <person name="Tran Van P."/>
        </authorList>
    </citation>
    <scope>NUCLEOTIDE SEQUENCE</scope>
</reference>
<evidence type="ECO:0000256" key="1">
    <source>
        <dbReference type="SAM" id="Phobius"/>
    </source>
</evidence>
<keyword evidence="3" id="KW-1185">Reference proteome</keyword>
<protein>
    <submittedName>
        <fullName evidence="2">Uncharacterized protein</fullName>
    </submittedName>
</protein>
<name>A0A7R8XCE9_9CRUS</name>
<evidence type="ECO:0000313" key="3">
    <source>
        <dbReference type="Proteomes" id="UP000677054"/>
    </source>
</evidence>
<keyword evidence="1" id="KW-0812">Transmembrane</keyword>
<accession>A0A7R8XCE9</accession>
<proteinExistence type="predicted"/>
<organism evidence="2">
    <name type="scientific">Darwinula stevensoni</name>
    <dbReference type="NCBI Taxonomy" id="69355"/>
    <lineage>
        <taxon>Eukaryota</taxon>
        <taxon>Metazoa</taxon>
        <taxon>Ecdysozoa</taxon>
        <taxon>Arthropoda</taxon>
        <taxon>Crustacea</taxon>
        <taxon>Oligostraca</taxon>
        <taxon>Ostracoda</taxon>
        <taxon>Podocopa</taxon>
        <taxon>Podocopida</taxon>
        <taxon>Darwinulocopina</taxon>
        <taxon>Darwinuloidea</taxon>
        <taxon>Darwinulidae</taxon>
        <taxon>Darwinula</taxon>
    </lineage>
</organism>
<feature type="transmembrane region" description="Helical" evidence="1">
    <location>
        <begin position="42"/>
        <end position="61"/>
    </location>
</feature>
<gene>
    <name evidence="2" type="ORF">DSTB1V02_LOCUS6932</name>
</gene>
<dbReference type="Proteomes" id="UP000677054">
    <property type="component" value="Unassembled WGS sequence"/>
</dbReference>